<reference evidence="2 3" key="1">
    <citation type="submission" date="2020-09" db="EMBL/GenBank/DDBJ databases">
        <title>De no assembly of potato wild relative species, Solanum commersonii.</title>
        <authorList>
            <person name="Cho K."/>
        </authorList>
    </citation>
    <scope>NUCLEOTIDE SEQUENCE [LARGE SCALE GENOMIC DNA]</scope>
    <source>
        <strain evidence="2">LZ3.2</strain>
        <tissue evidence="2">Leaf</tissue>
    </source>
</reference>
<feature type="compositionally biased region" description="Basic and acidic residues" evidence="1">
    <location>
        <begin position="1"/>
        <end position="21"/>
    </location>
</feature>
<sequence length="62" mass="7227">MESPLKFKSDEEEHCGSEKTSKSSRKASQRCRQARKELNIDEITTDTLYWTCKVQNVNMSKD</sequence>
<evidence type="ECO:0000313" key="3">
    <source>
        <dbReference type="Proteomes" id="UP000824120"/>
    </source>
</evidence>
<evidence type="ECO:0000256" key="1">
    <source>
        <dbReference type="SAM" id="MobiDB-lite"/>
    </source>
</evidence>
<evidence type="ECO:0000313" key="2">
    <source>
        <dbReference type="EMBL" id="KAG5602150.1"/>
    </source>
</evidence>
<organism evidence="2 3">
    <name type="scientific">Solanum commersonii</name>
    <name type="common">Commerson's wild potato</name>
    <name type="synonym">Commerson's nightshade</name>
    <dbReference type="NCBI Taxonomy" id="4109"/>
    <lineage>
        <taxon>Eukaryota</taxon>
        <taxon>Viridiplantae</taxon>
        <taxon>Streptophyta</taxon>
        <taxon>Embryophyta</taxon>
        <taxon>Tracheophyta</taxon>
        <taxon>Spermatophyta</taxon>
        <taxon>Magnoliopsida</taxon>
        <taxon>eudicotyledons</taxon>
        <taxon>Gunneridae</taxon>
        <taxon>Pentapetalae</taxon>
        <taxon>asterids</taxon>
        <taxon>lamiids</taxon>
        <taxon>Solanales</taxon>
        <taxon>Solanaceae</taxon>
        <taxon>Solanoideae</taxon>
        <taxon>Solaneae</taxon>
        <taxon>Solanum</taxon>
    </lineage>
</organism>
<comment type="caution">
    <text evidence="2">The sequence shown here is derived from an EMBL/GenBank/DDBJ whole genome shotgun (WGS) entry which is preliminary data.</text>
</comment>
<gene>
    <name evidence="2" type="ORF">H5410_033520</name>
</gene>
<accession>A0A9J5YTD0</accession>
<dbReference type="EMBL" id="JACXVP010000006">
    <property type="protein sequence ID" value="KAG5602150.1"/>
    <property type="molecule type" value="Genomic_DNA"/>
</dbReference>
<name>A0A9J5YTD0_SOLCO</name>
<proteinExistence type="predicted"/>
<feature type="region of interest" description="Disordered" evidence="1">
    <location>
        <begin position="1"/>
        <end position="30"/>
    </location>
</feature>
<dbReference type="Proteomes" id="UP000824120">
    <property type="component" value="Chromosome 6"/>
</dbReference>
<keyword evidence="3" id="KW-1185">Reference proteome</keyword>
<dbReference type="AlphaFoldDB" id="A0A9J5YTD0"/>
<protein>
    <submittedName>
        <fullName evidence="2">Uncharacterized protein</fullName>
    </submittedName>
</protein>